<dbReference type="EMBL" id="CP017641">
    <property type="protein sequence ID" value="APZ90468.1"/>
    <property type="molecule type" value="Genomic_DNA"/>
</dbReference>
<dbReference type="AlphaFoldDB" id="A0A1P8W8U8"/>
<protein>
    <submittedName>
        <fullName evidence="1">Uncharacterized protein</fullName>
    </submittedName>
</protein>
<dbReference type="RefSeq" id="WP_077022362.1">
    <property type="nucleotide sequence ID" value="NZ_CP017641.1"/>
</dbReference>
<evidence type="ECO:0000313" key="2">
    <source>
        <dbReference type="Proteomes" id="UP000187735"/>
    </source>
</evidence>
<dbReference type="OrthoDB" id="5492672at2"/>
<name>A0A1P8W8U8_9PLAN</name>
<keyword evidence="2" id="KW-1185">Reference proteome</keyword>
<proteinExistence type="predicted"/>
<reference evidence="1 2" key="1">
    <citation type="journal article" date="2016" name="Front. Microbiol.">
        <title>Fuerstia marisgermanicae gen. nov., sp. nov., an Unusual Member of the Phylum Planctomycetes from the German Wadden Sea.</title>
        <authorList>
            <person name="Kohn T."/>
            <person name="Heuer A."/>
            <person name="Jogler M."/>
            <person name="Vollmers J."/>
            <person name="Boedeker C."/>
            <person name="Bunk B."/>
            <person name="Rast P."/>
            <person name="Borchert D."/>
            <person name="Glockner I."/>
            <person name="Freese H.M."/>
            <person name="Klenk H.P."/>
            <person name="Overmann J."/>
            <person name="Kaster A.K."/>
            <person name="Rohde M."/>
            <person name="Wiegand S."/>
            <person name="Jogler C."/>
        </authorList>
    </citation>
    <scope>NUCLEOTIDE SEQUENCE [LARGE SCALE GENOMIC DNA]</scope>
    <source>
        <strain evidence="1 2">NH11</strain>
    </source>
</reference>
<dbReference type="KEGG" id="fmr:Fuma_00043"/>
<accession>A0A1P8W8U8</accession>
<dbReference type="InterPro" id="IPR018644">
    <property type="entry name" value="DUF2071"/>
</dbReference>
<organism evidence="1 2">
    <name type="scientific">Fuerstiella marisgermanici</name>
    <dbReference type="NCBI Taxonomy" id="1891926"/>
    <lineage>
        <taxon>Bacteria</taxon>
        <taxon>Pseudomonadati</taxon>
        <taxon>Planctomycetota</taxon>
        <taxon>Planctomycetia</taxon>
        <taxon>Planctomycetales</taxon>
        <taxon>Planctomycetaceae</taxon>
        <taxon>Fuerstiella</taxon>
    </lineage>
</organism>
<dbReference type="Pfam" id="PF09844">
    <property type="entry name" value="DUF2071"/>
    <property type="match status" value="1"/>
</dbReference>
<sequence length="257" mass="28166">MAVPFDLVPTARLSGIHMTGTVVRRFLISYPVSPDVLLDHLPPGAECATHAGFAWVSACFVRMDNMRPNILPKAVGMGFNYLIHRTRARLPFPDGTLREAVLVLQPNINRRLLSTFGSVLTGVRFQCREIDLAEDDESWRIQMISEGEVLYDATILKASCSETIADGCRFATAQEAEDFLLGVSFGGQWVKGEPNLKLLPETHAPCATVACTCITHKNRFLESLGAHAVDADHAITMTNVPHYFGITPIKTALNSAT</sequence>
<dbReference type="Proteomes" id="UP000187735">
    <property type="component" value="Chromosome"/>
</dbReference>
<gene>
    <name evidence="1" type="ORF">Fuma_00043</name>
</gene>
<evidence type="ECO:0000313" key="1">
    <source>
        <dbReference type="EMBL" id="APZ90468.1"/>
    </source>
</evidence>